<comment type="function">
    <text evidence="7">F(1)F(0) ATP synthase produces ATP from ADP in the presence of a proton or sodium gradient. F-type ATPases consist of two structural domains, F(1) containing the extramembraneous catalytic core and F(0) containing the membrane proton channel, linked together by a central stalk and a peripheral stalk. During catalysis, ATP synthesis in the catalytic domain of F(1) is coupled via a rotary mechanism of the central stalk subunits to proton translocation.</text>
</comment>
<evidence type="ECO:0000256" key="6">
    <source>
        <dbReference type="ARBA" id="ARBA00023310"/>
    </source>
</evidence>
<keyword evidence="2 7" id="KW-0813">Transport</keyword>
<evidence type="ECO:0000313" key="8">
    <source>
        <dbReference type="EMBL" id="GCC50758.1"/>
    </source>
</evidence>
<comment type="similarity">
    <text evidence="7">Belongs to the ATPase delta chain family.</text>
</comment>
<comment type="caution">
    <text evidence="8">The sequence shown here is derived from an EMBL/GenBank/DDBJ whole genome shotgun (WGS) entry which is preliminary data.</text>
</comment>
<keyword evidence="3 7" id="KW-0375">Hydrogen ion transport</keyword>
<evidence type="ECO:0000313" key="9">
    <source>
        <dbReference type="Proteomes" id="UP000288227"/>
    </source>
</evidence>
<evidence type="ECO:0000256" key="5">
    <source>
        <dbReference type="ARBA" id="ARBA00023136"/>
    </source>
</evidence>
<dbReference type="GO" id="GO:0046933">
    <property type="term" value="F:proton-transporting ATP synthase activity, rotational mechanism"/>
    <property type="evidence" value="ECO:0007669"/>
    <property type="project" value="UniProtKB-UniRule"/>
</dbReference>
<keyword evidence="5 7" id="KW-0472">Membrane</keyword>
<gene>
    <name evidence="7 8" type="primary">atpH</name>
    <name evidence="8" type="ORF">SanaruYs_09760</name>
</gene>
<sequence length="186" mass="20986">MAETRVASRYVKSLLGLAVEQNAVDAVHNDMLLFAKVADENRAFALMLKNPIIRHEKKRDILEKLFKGKVHPLTLAIFDIITRKNREGILIDISKQFHNAFNVYKGIGKATLTTAVPIDASLRAEFGEMVKKISDKKEVELIEKVDADMIGGFVLNVGDRQIDASMKNKLKALKVKFSYNPYIKEL</sequence>
<proteinExistence type="inferred from homology"/>
<dbReference type="EMBL" id="BHXQ01000002">
    <property type="protein sequence ID" value="GCC50758.1"/>
    <property type="molecule type" value="Genomic_DNA"/>
</dbReference>
<dbReference type="OrthoDB" id="9802471at2"/>
<evidence type="ECO:0000256" key="4">
    <source>
        <dbReference type="ARBA" id="ARBA00023065"/>
    </source>
</evidence>
<keyword evidence="7" id="KW-1003">Cell membrane</keyword>
<dbReference type="SUPFAM" id="SSF47928">
    <property type="entry name" value="N-terminal domain of the delta subunit of the F1F0-ATP synthase"/>
    <property type="match status" value="1"/>
</dbReference>
<dbReference type="Proteomes" id="UP000288227">
    <property type="component" value="Unassembled WGS sequence"/>
</dbReference>
<evidence type="ECO:0000256" key="2">
    <source>
        <dbReference type="ARBA" id="ARBA00022448"/>
    </source>
</evidence>
<dbReference type="InterPro" id="IPR000711">
    <property type="entry name" value="ATPase_OSCP/dsu"/>
</dbReference>
<accession>A0A401U7A2</accession>
<keyword evidence="6 7" id="KW-0066">ATP synthesis</keyword>
<name>A0A401U7A2_9BACT</name>
<comment type="function">
    <text evidence="7">This protein is part of the stalk that links CF(0) to CF(1). It either transmits conformational changes from CF(0) to CF(1) or is implicated in proton conduction.</text>
</comment>
<dbReference type="Gene3D" id="1.10.520.20">
    <property type="entry name" value="N-terminal domain of the delta subunit of the F1F0-ATP synthase"/>
    <property type="match status" value="1"/>
</dbReference>
<keyword evidence="9" id="KW-1185">Reference proteome</keyword>
<dbReference type="Pfam" id="PF00213">
    <property type="entry name" value="OSCP"/>
    <property type="match status" value="1"/>
</dbReference>
<dbReference type="InterPro" id="IPR020781">
    <property type="entry name" value="ATPase_OSCP/d_CS"/>
</dbReference>
<dbReference type="PRINTS" id="PR00125">
    <property type="entry name" value="ATPASEDELTA"/>
</dbReference>
<evidence type="ECO:0000256" key="1">
    <source>
        <dbReference type="ARBA" id="ARBA00004370"/>
    </source>
</evidence>
<evidence type="ECO:0000256" key="7">
    <source>
        <dbReference type="HAMAP-Rule" id="MF_01416"/>
    </source>
</evidence>
<keyword evidence="4 7" id="KW-0406">Ion transport</keyword>
<dbReference type="PROSITE" id="PS00389">
    <property type="entry name" value="ATPASE_DELTA"/>
    <property type="match status" value="1"/>
</dbReference>
<dbReference type="AlphaFoldDB" id="A0A401U7A2"/>
<dbReference type="RefSeq" id="WP_127121426.1">
    <property type="nucleotide sequence ID" value="NZ_BHXQ01000002.1"/>
</dbReference>
<dbReference type="GO" id="GO:0005886">
    <property type="term" value="C:plasma membrane"/>
    <property type="evidence" value="ECO:0007669"/>
    <property type="project" value="UniProtKB-SubCell"/>
</dbReference>
<dbReference type="InterPro" id="IPR026015">
    <property type="entry name" value="ATP_synth_OSCP/delta_N_sf"/>
</dbReference>
<dbReference type="GO" id="GO:0045259">
    <property type="term" value="C:proton-transporting ATP synthase complex"/>
    <property type="evidence" value="ECO:0007669"/>
    <property type="project" value="UniProtKB-KW"/>
</dbReference>
<protein>
    <recommendedName>
        <fullName evidence="7">ATP synthase subunit delta</fullName>
    </recommendedName>
    <alternativeName>
        <fullName evidence="7">ATP synthase F(1) sector subunit delta</fullName>
    </alternativeName>
    <alternativeName>
        <fullName evidence="7">F-type ATPase subunit delta</fullName>
        <shortName evidence="7">F-ATPase subunit delta</shortName>
    </alternativeName>
</protein>
<dbReference type="NCBIfam" id="TIGR01145">
    <property type="entry name" value="ATP_synt_delta"/>
    <property type="match status" value="1"/>
</dbReference>
<comment type="subcellular location">
    <subcellularLocation>
        <location evidence="7">Cell membrane</location>
        <topology evidence="7">Peripheral membrane protein</topology>
    </subcellularLocation>
    <subcellularLocation>
        <location evidence="1">Membrane</location>
    </subcellularLocation>
</comment>
<dbReference type="PANTHER" id="PTHR11910">
    <property type="entry name" value="ATP SYNTHASE DELTA CHAIN"/>
    <property type="match status" value="1"/>
</dbReference>
<keyword evidence="7" id="KW-0139">CF(1)</keyword>
<organism evidence="8 9">
    <name type="scientific">Chryseotalea sanaruensis</name>
    <dbReference type="NCBI Taxonomy" id="2482724"/>
    <lineage>
        <taxon>Bacteria</taxon>
        <taxon>Pseudomonadati</taxon>
        <taxon>Bacteroidota</taxon>
        <taxon>Cytophagia</taxon>
        <taxon>Cytophagales</taxon>
        <taxon>Chryseotaleaceae</taxon>
        <taxon>Chryseotalea</taxon>
    </lineage>
</organism>
<reference evidence="8 9" key="1">
    <citation type="submission" date="2018-11" db="EMBL/GenBank/DDBJ databases">
        <title>Chryseotalea sanarue gen. nov., sp., nov., a member of the family Cytophagaceae, isolated from a brackish lake in Hamamatsu Japan.</title>
        <authorList>
            <person name="Maejima Y."/>
            <person name="Iino T."/>
            <person name="Muraguchi Y."/>
            <person name="Fukuda K."/>
            <person name="Ohkuma M."/>
            <person name="Moriuchi R."/>
            <person name="Dohra H."/>
            <person name="Kimbara K."/>
            <person name="Shintani M."/>
        </authorList>
    </citation>
    <scope>NUCLEOTIDE SEQUENCE [LARGE SCALE GENOMIC DNA]</scope>
    <source>
        <strain evidence="8 9">Ys</strain>
    </source>
</reference>
<evidence type="ECO:0000256" key="3">
    <source>
        <dbReference type="ARBA" id="ARBA00022781"/>
    </source>
</evidence>
<dbReference type="HAMAP" id="MF_01416">
    <property type="entry name" value="ATP_synth_delta_bact"/>
    <property type="match status" value="1"/>
</dbReference>